<dbReference type="Proteomes" id="UP000004162">
    <property type="component" value="Unassembled WGS sequence"/>
</dbReference>
<feature type="site" description="Important for substrate specificity" evidence="4">
    <location>
        <position position="76"/>
    </location>
</feature>
<evidence type="ECO:0000256" key="4">
    <source>
        <dbReference type="HAMAP-Rule" id="MF_00528"/>
    </source>
</evidence>
<keyword evidence="3 4" id="KW-0546">Nucleotide metabolism</keyword>
<feature type="site" description="Important for substrate specificity" evidence="4">
    <location>
        <position position="158"/>
    </location>
</feature>
<dbReference type="Gene3D" id="3.90.950.10">
    <property type="match status" value="1"/>
</dbReference>
<protein>
    <recommendedName>
        <fullName evidence="4">dTTP/UTP pyrophosphatase</fullName>
        <shortName evidence="4">dTTPase/UTPase</shortName>
        <ecNumber evidence="4">3.6.1.9</ecNumber>
    </recommendedName>
    <alternativeName>
        <fullName evidence="4">Nucleoside triphosphate pyrophosphatase</fullName>
    </alternativeName>
    <alternativeName>
        <fullName evidence="4">Nucleotide pyrophosphatase</fullName>
        <shortName evidence="4">Nucleotide PPase</shortName>
    </alternativeName>
</protein>
<dbReference type="GO" id="GO:0005737">
    <property type="term" value="C:cytoplasm"/>
    <property type="evidence" value="ECO:0007669"/>
    <property type="project" value="UniProtKB-SubCell"/>
</dbReference>
<dbReference type="RefSeq" id="WP_006366915.1">
    <property type="nucleotide sequence ID" value="NZ_AASE01000019.1"/>
</dbReference>
<gene>
    <name evidence="5" type="ORF">CferDRAFT_0476</name>
</gene>
<evidence type="ECO:0000256" key="3">
    <source>
        <dbReference type="ARBA" id="ARBA00023080"/>
    </source>
</evidence>
<dbReference type="PANTHER" id="PTHR43213">
    <property type="entry name" value="BIFUNCTIONAL DTTP/UTP PYROPHOSPHATASE/METHYLTRANSFERASE PROTEIN-RELATED"/>
    <property type="match status" value="1"/>
</dbReference>
<organism evidence="5 6">
    <name type="scientific">Chlorobium ferrooxidans DSM 13031</name>
    <dbReference type="NCBI Taxonomy" id="377431"/>
    <lineage>
        <taxon>Bacteria</taxon>
        <taxon>Pseudomonadati</taxon>
        <taxon>Chlorobiota</taxon>
        <taxon>Chlorobiia</taxon>
        <taxon>Chlorobiales</taxon>
        <taxon>Chlorobiaceae</taxon>
        <taxon>Chlorobium/Pelodictyon group</taxon>
        <taxon>Chlorobium</taxon>
    </lineage>
</organism>
<proteinExistence type="inferred from homology"/>
<evidence type="ECO:0000256" key="1">
    <source>
        <dbReference type="ARBA" id="ARBA00001968"/>
    </source>
</evidence>
<reference evidence="5 6" key="1">
    <citation type="submission" date="2006-07" db="EMBL/GenBank/DDBJ databases">
        <title>Annotation of the draft genome assembly of Chlorobium ferroxidans DSM 13031.</title>
        <authorList>
            <consortium name="US DOE Joint Genome Institute (JGI-ORNL)"/>
            <person name="Larimer F."/>
            <person name="Land M."/>
            <person name="Hauser L."/>
        </authorList>
    </citation>
    <scope>NUCLEOTIDE SEQUENCE [LARGE SCALE GENOMIC DNA]</scope>
    <source>
        <strain evidence="5 6">DSM 13031</strain>
    </source>
</reference>
<reference evidence="5 6" key="2">
    <citation type="submission" date="2006-07" db="EMBL/GenBank/DDBJ databases">
        <title>Sequencing of the draft genome and assembly of Chlorobium ferroxidans DSM 13031.</title>
        <authorList>
            <consortium name="US DOE Joint Genome Institute (JGI-PGF)"/>
            <person name="Copeland A."/>
            <person name="Lucas S."/>
            <person name="Lapidus A."/>
            <person name="Barry K."/>
            <person name="Glavina del Rio T."/>
            <person name="Dalin E."/>
            <person name="Tice H."/>
            <person name="Bruce D."/>
            <person name="Pitluck S."/>
            <person name="Richardson P."/>
        </authorList>
    </citation>
    <scope>NUCLEOTIDE SEQUENCE [LARGE SCALE GENOMIC DNA]</scope>
    <source>
        <strain evidence="5 6">DSM 13031</strain>
    </source>
</reference>
<dbReference type="OrthoDB" id="9807767at2"/>
<comment type="caution">
    <text evidence="5">The sequence shown here is derived from an EMBL/GenBank/DDBJ whole genome shotgun (WGS) entry which is preliminary data.</text>
</comment>
<comment type="catalytic activity">
    <reaction evidence="4">
        <text>dTTP + H2O = dTMP + diphosphate + H(+)</text>
        <dbReference type="Rhea" id="RHEA:28534"/>
        <dbReference type="ChEBI" id="CHEBI:15377"/>
        <dbReference type="ChEBI" id="CHEBI:15378"/>
        <dbReference type="ChEBI" id="CHEBI:33019"/>
        <dbReference type="ChEBI" id="CHEBI:37568"/>
        <dbReference type="ChEBI" id="CHEBI:63528"/>
        <dbReference type="EC" id="3.6.1.9"/>
    </reaction>
</comment>
<comment type="catalytic activity">
    <reaction evidence="4">
        <text>UTP + H2O = UMP + diphosphate + H(+)</text>
        <dbReference type="Rhea" id="RHEA:29395"/>
        <dbReference type="ChEBI" id="CHEBI:15377"/>
        <dbReference type="ChEBI" id="CHEBI:15378"/>
        <dbReference type="ChEBI" id="CHEBI:33019"/>
        <dbReference type="ChEBI" id="CHEBI:46398"/>
        <dbReference type="ChEBI" id="CHEBI:57865"/>
        <dbReference type="EC" id="3.6.1.9"/>
    </reaction>
</comment>
<dbReference type="Pfam" id="PF02545">
    <property type="entry name" value="Maf"/>
    <property type="match status" value="1"/>
</dbReference>
<dbReference type="CDD" id="cd00555">
    <property type="entry name" value="Maf"/>
    <property type="match status" value="1"/>
</dbReference>
<dbReference type="HAMAP" id="MF_00528">
    <property type="entry name" value="Maf"/>
    <property type="match status" value="1"/>
</dbReference>
<accession>Q0YQ85</accession>
<comment type="cofactor">
    <cofactor evidence="1 4">
        <name>a divalent metal cation</name>
        <dbReference type="ChEBI" id="CHEBI:60240"/>
    </cofactor>
</comment>
<dbReference type="NCBIfam" id="TIGR00172">
    <property type="entry name" value="maf"/>
    <property type="match status" value="1"/>
</dbReference>
<dbReference type="EC" id="3.6.1.9" evidence="4"/>
<dbReference type="PIRSF" id="PIRSF006305">
    <property type="entry name" value="Maf"/>
    <property type="match status" value="1"/>
</dbReference>
<dbReference type="InterPro" id="IPR029001">
    <property type="entry name" value="ITPase-like_fam"/>
</dbReference>
<dbReference type="PANTHER" id="PTHR43213:SF5">
    <property type="entry name" value="BIFUNCTIONAL DTTP_UTP PYROPHOSPHATASE_METHYLTRANSFERASE PROTEIN-RELATED"/>
    <property type="match status" value="1"/>
</dbReference>
<evidence type="ECO:0000313" key="6">
    <source>
        <dbReference type="Proteomes" id="UP000004162"/>
    </source>
</evidence>
<comment type="caution">
    <text evidence="4">Lacks conserved residue(s) required for the propagation of feature annotation.</text>
</comment>
<dbReference type="AlphaFoldDB" id="Q0YQ85"/>
<feature type="active site" description="Proton acceptor" evidence="4">
    <location>
        <position position="75"/>
    </location>
</feature>
<dbReference type="GO" id="GO:0036218">
    <property type="term" value="F:dTTP diphosphatase activity"/>
    <property type="evidence" value="ECO:0007669"/>
    <property type="project" value="RHEA"/>
</dbReference>
<dbReference type="GO" id="GO:0036221">
    <property type="term" value="F:UTP diphosphatase activity"/>
    <property type="evidence" value="ECO:0007669"/>
    <property type="project" value="RHEA"/>
</dbReference>
<keyword evidence="2 4" id="KW-0378">Hydrolase</keyword>
<evidence type="ECO:0000256" key="2">
    <source>
        <dbReference type="ARBA" id="ARBA00022801"/>
    </source>
</evidence>
<dbReference type="InterPro" id="IPR003697">
    <property type="entry name" value="Maf-like"/>
</dbReference>
<dbReference type="EMBL" id="AASE01000019">
    <property type="protein sequence ID" value="EAT58469.1"/>
    <property type="molecule type" value="Genomic_DNA"/>
</dbReference>
<evidence type="ECO:0000313" key="5">
    <source>
        <dbReference type="EMBL" id="EAT58469.1"/>
    </source>
</evidence>
<keyword evidence="4" id="KW-0963">Cytoplasm</keyword>
<feature type="site" description="Important for substrate specificity" evidence="4">
    <location>
        <position position="14"/>
    </location>
</feature>
<dbReference type="SUPFAM" id="SSF52972">
    <property type="entry name" value="ITPase-like"/>
    <property type="match status" value="1"/>
</dbReference>
<dbReference type="GO" id="GO:0009117">
    <property type="term" value="P:nucleotide metabolic process"/>
    <property type="evidence" value="ECO:0007669"/>
    <property type="project" value="UniProtKB-KW"/>
</dbReference>
<keyword evidence="6" id="KW-1185">Reference proteome</keyword>
<name>Q0YQ85_9CHLB</name>
<comment type="similarity">
    <text evidence="4">Belongs to the Maf family. YhdE subfamily.</text>
</comment>
<comment type="subcellular location">
    <subcellularLocation>
        <location evidence="4">Cytoplasm</location>
    </subcellularLocation>
</comment>
<comment type="function">
    <text evidence="4">Nucleoside triphosphate pyrophosphatase that hydrolyzes dTTP and UTP. May have a dual role in cell division arrest and in preventing the incorporation of modified nucleotides into cellular nucleic acids.</text>
</comment>
<sequence>MYQPRLILASQSPRRKDILSLMQLPFETLAVDTDESLDPSLAIEENVTSIARRKAEAASSLIEKTGQRTVILAADTVVAKGNRIYGKPAGFDEAFGMLKTLQNRSHRVYTGFVLLSGDKSHTECVTTTVEFEPMSEREITRYLLALQPYDKAGSYGIQDPLMACHIKRIEGCYYNVVGLPLSRVCKALKAFL</sequence>